<dbReference type="Pfam" id="PF17921">
    <property type="entry name" value="Integrase_H2C2"/>
    <property type="match status" value="1"/>
</dbReference>
<dbReference type="SUPFAM" id="SSF54160">
    <property type="entry name" value="Chromo domain-like"/>
    <property type="match status" value="1"/>
</dbReference>
<dbReference type="InterPro" id="IPR016197">
    <property type="entry name" value="Chromo-like_dom_sf"/>
</dbReference>
<dbReference type="Gene3D" id="3.30.420.10">
    <property type="entry name" value="Ribonuclease H-like superfamily/Ribonuclease H"/>
    <property type="match status" value="1"/>
</dbReference>
<dbReference type="PANTHER" id="PTHR45835:SF99">
    <property type="entry name" value="CHROMO DOMAIN-CONTAINING PROTEIN-RELATED"/>
    <property type="match status" value="1"/>
</dbReference>
<protein>
    <submittedName>
        <fullName evidence="2">Transposon Ty3-G Gag-Pol polyprotein</fullName>
    </submittedName>
</protein>
<reference evidence="2" key="2">
    <citation type="journal article" date="2024" name="Plant">
        <title>Genomic evolution and insights into agronomic trait innovations of Sesamum species.</title>
        <authorList>
            <person name="Miao H."/>
            <person name="Wang L."/>
            <person name="Qu L."/>
            <person name="Liu H."/>
            <person name="Sun Y."/>
            <person name="Le M."/>
            <person name="Wang Q."/>
            <person name="Wei S."/>
            <person name="Zheng Y."/>
            <person name="Lin W."/>
            <person name="Duan Y."/>
            <person name="Cao H."/>
            <person name="Xiong S."/>
            <person name="Wang X."/>
            <person name="Wei L."/>
            <person name="Li C."/>
            <person name="Ma Q."/>
            <person name="Ju M."/>
            <person name="Zhao R."/>
            <person name="Li G."/>
            <person name="Mu C."/>
            <person name="Tian Q."/>
            <person name="Mei H."/>
            <person name="Zhang T."/>
            <person name="Gao T."/>
            <person name="Zhang H."/>
        </authorList>
    </citation>
    <scope>NUCLEOTIDE SEQUENCE</scope>
    <source>
        <strain evidence="2">G02</strain>
    </source>
</reference>
<sequence length="487" mass="57001">PNRSTQHSGSEENVKFYHICVLSKITLKIKEAQYEDKEIQKMKKLVGKRSNSDFTIDSDGILRFRGRLCVPGNQSIKDEILKEAHHSHYTLHPGGTKMYQDLKQSYWWNNMKRDIAEYVQKCMICQQVKVEHQRPAGLLQPLPIPEWKWESITMDFVTGFPTTTKGHNAIWVVIDRLTKSAHFIAIKKSWPVTKLAETYVKKIVKLHGVPVNIISDRDPRFTSRLWQRVQDHFGSKLQYSTASHPQTDGQSERTILILEDMLRACALDFGGSWKRHLPLIEFAYNNSYQSTIQMAPYEALYGRKCRSPLHWDLDDHKQSRGDNREKMLQPELVQEAIDKVHLIRQRIQTAQARQKSYADNRRRDLEFSVGDRVFLKVSPRKGITRFGKRNKLKPRIHNVFHVSHLKKYYPDPSHILQPDTVALEEDLSYQEKPICVLDKKIQELRNRRIPLVKVLWQNHGVEEATWEREDEVRRNHPGLFNESTGTD</sequence>
<feature type="domain" description="Integrase catalytic" evidence="1">
    <location>
        <begin position="139"/>
        <end position="304"/>
    </location>
</feature>
<dbReference type="EMBL" id="JACGWJ010001311">
    <property type="protein sequence ID" value="KAL0283217.1"/>
    <property type="molecule type" value="Genomic_DNA"/>
</dbReference>
<dbReference type="Gene3D" id="1.10.340.70">
    <property type="match status" value="1"/>
</dbReference>
<reference evidence="2" key="1">
    <citation type="submission" date="2020-06" db="EMBL/GenBank/DDBJ databases">
        <authorList>
            <person name="Li T."/>
            <person name="Hu X."/>
            <person name="Zhang T."/>
            <person name="Song X."/>
            <person name="Zhang H."/>
            <person name="Dai N."/>
            <person name="Sheng W."/>
            <person name="Hou X."/>
            <person name="Wei L."/>
        </authorList>
    </citation>
    <scope>NUCLEOTIDE SEQUENCE</scope>
    <source>
        <strain evidence="2">G02</strain>
        <tissue evidence="2">Leaf</tissue>
    </source>
</reference>
<dbReference type="AlphaFoldDB" id="A0AAW2IMN4"/>
<dbReference type="SUPFAM" id="SSF53098">
    <property type="entry name" value="Ribonuclease H-like"/>
    <property type="match status" value="1"/>
</dbReference>
<feature type="non-terminal residue" evidence="2">
    <location>
        <position position="1"/>
    </location>
</feature>
<evidence type="ECO:0000313" key="2">
    <source>
        <dbReference type="EMBL" id="KAL0283217.1"/>
    </source>
</evidence>
<dbReference type="InterPro" id="IPR012337">
    <property type="entry name" value="RNaseH-like_sf"/>
</dbReference>
<dbReference type="PANTHER" id="PTHR45835">
    <property type="entry name" value="YALI0A06105P"/>
    <property type="match status" value="1"/>
</dbReference>
<organism evidence="2">
    <name type="scientific">Sesamum radiatum</name>
    <name type="common">Black benniseed</name>
    <dbReference type="NCBI Taxonomy" id="300843"/>
    <lineage>
        <taxon>Eukaryota</taxon>
        <taxon>Viridiplantae</taxon>
        <taxon>Streptophyta</taxon>
        <taxon>Embryophyta</taxon>
        <taxon>Tracheophyta</taxon>
        <taxon>Spermatophyta</taxon>
        <taxon>Magnoliopsida</taxon>
        <taxon>eudicotyledons</taxon>
        <taxon>Gunneridae</taxon>
        <taxon>Pentapetalae</taxon>
        <taxon>asterids</taxon>
        <taxon>lamiids</taxon>
        <taxon>Lamiales</taxon>
        <taxon>Pedaliaceae</taxon>
        <taxon>Sesamum</taxon>
    </lineage>
</organism>
<evidence type="ECO:0000259" key="1">
    <source>
        <dbReference type="PROSITE" id="PS50994"/>
    </source>
</evidence>
<comment type="caution">
    <text evidence="2">The sequence shown here is derived from an EMBL/GenBank/DDBJ whole genome shotgun (WGS) entry which is preliminary data.</text>
</comment>
<dbReference type="GO" id="GO:0003676">
    <property type="term" value="F:nucleic acid binding"/>
    <property type="evidence" value="ECO:0007669"/>
    <property type="project" value="InterPro"/>
</dbReference>
<dbReference type="InterPro" id="IPR001584">
    <property type="entry name" value="Integrase_cat-core"/>
</dbReference>
<accession>A0AAW2IMN4</accession>
<name>A0AAW2IMN4_SESRA</name>
<dbReference type="InterPro" id="IPR036397">
    <property type="entry name" value="RNaseH_sf"/>
</dbReference>
<gene>
    <name evidence="2" type="ORF">Sradi_7237000</name>
</gene>
<dbReference type="GO" id="GO:0015074">
    <property type="term" value="P:DNA integration"/>
    <property type="evidence" value="ECO:0007669"/>
    <property type="project" value="InterPro"/>
</dbReference>
<dbReference type="InterPro" id="IPR041588">
    <property type="entry name" value="Integrase_H2C2"/>
</dbReference>
<dbReference type="PROSITE" id="PS50994">
    <property type="entry name" value="INTEGRASE"/>
    <property type="match status" value="1"/>
</dbReference>
<proteinExistence type="predicted"/>